<reference evidence="1 2" key="1">
    <citation type="submission" date="2018-02" db="EMBL/GenBank/DDBJ databases">
        <title>The genomes of Aspergillus section Nigri reveals drivers in fungal speciation.</title>
        <authorList>
            <consortium name="DOE Joint Genome Institute"/>
            <person name="Vesth T.C."/>
            <person name="Nybo J."/>
            <person name="Theobald S."/>
            <person name="Brandl J."/>
            <person name="Frisvad J.C."/>
            <person name="Nielsen K.F."/>
            <person name="Lyhne E.K."/>
            <person name="Kogle M.E."/>
            <person name="Kuo A."/>
            <person name="Riley R."/>
            <person name="Clum A."/>
            <person name="Nolan M."/>
            <person name="Lipzen A."/>
            <person name="Salamov A."/>
            <person name="Henrissat B."/>
            <person name="Wiebenga A."/>
            <person name="De vries R.P."/>
            <person name="Grigoriev I.V."/>
            <person name="Mortensen U.H."/>
            <person name="Andersen M.R."/>
            <person name="Baker S.E."/>
        </authorList>
    </citation>
    <scope>NUCLEOTIDE SEQUENCE [LARGE SCALE GENOMIC DNA]</scope>
    <source>
        <strain evidence="1 2">CBS 121593</strain>
    </source>
</reference>
<dbReference type="EMBL" id="KZ824437">
    <property type="protein sequence ID" value="RAL01135.1"/>
    <property type="molecule type" value="Genomic_DNA"/>
</dbReference>
<evidence type="ECO:0000313" key="2">
    <source>
        <dbReference type="Proteomes" id="UP000249402"/>
    </source>
</evidence>
<dbReference type="OrthoDB" id="276276at2759"/>
<dbReference type="SUPFAM" id="SSF55811">
    <property type="entry name" value="Nudix"/>
    <property type="match status" value="1"/>
</dbReference>
<proteinExistence type="predicted"/>
<accession>A0A395H1P3</accession>
<dbReference type="VEuPathDB" id="FungiDB:BO80DRAFT_425102"/>
<dbReference type="Proteomes" id="UP000249402">
    <property type="component" value="Unassembled WGS sequence"/>
</dbReference>
<organism evidence="1 2">
    <name type="scientific">Aspergillus ibericus CBS 121593</name>
    <dbReference type="NCBI Taxonomy" id="1448316"/>
    <lineage>
        <taxon>Eukaryota</taxon>
        <taxon>Fungi</taxon>
        <taxon>Dikarya</taxon>
        <taxon>Ascomycota</taxon>
        <taxon>Pezizomycotina</taxon>
        <taxon>Eurotiomycetes</taxon>
        <taxon>Eurotiomycetidae</taxon>
        <taxon>Eurotiales</taxon>
        <taxon>Aspergillaceae</taxon>
        <taxon>Aspergillus</taxon>
        <taxon>Aspergillus subgen. Circumdati</taxon>
    </lineage>
</organism>
<dbReference type="RefSeq" id="XP_025575462.1">
    <property type="nucleotide sequence ID" value="XM_025719443.1"/>
</dbReference>
<gene>
    <name evidence="1" type="ORF">BO80DRAFT_425102</name>
</gene>
<protein>
    <recommendedName>
        <fullName evidence="3">Nudix hydrolase domain-containing protein</fullName>
    </recommendedName>
</protein>
<evidence type="ECO:0000313" key="1">
    <source>
        <dbReference type="EMBL" id="RAL01135.1"/>
    </source>
</evidence>
<name>A0A395H1P3_9EURO</name>
<dbReference type="Gene3D" id="3.90.79.10">
    <property type="entry name" value="Nucleoside Triphosphate Pyrophosphohydrolase"/>
    <property type="match status" value="1"/>
</dbReference>
<evidence type="ECO:0008006" key="3">
    <source>
        <dbReference type="Google" id="ProtNLM"/>
    </source>
</evidence>
<dbReference type="InterPro" id="IPR015797">
    <property type="entry name" value="NUDIX_hydrolase-like_dom_sf"/>
</dbReference>
<keyword evidence="2" id="KW-1185">Reference proteome</keyword>
<dbReference type="GeneID" id="37224308"/>
<dbReference type="AlphaFoldDB" id="A0A395H1P3"/>
<sequence length="95" mass="10257">MSLSSTSSQLIIPQSLSPYTIPVSTYISTHSSPLVGVVGAAVRIHQNKVLLIQRVPGDDCPNLWEVPGVLLISKKPFLTAWSGSFARKPAYKPLV</sequence>